<protein>
    <submittedName>
        <fullName evidence="2">Alpha/beta hydrolase</fullName>
    </submittedName>
</protein>
<dbReference type="PANTHER" id="PTHR37017">
    <property type="entry name" value="AB HYDROLASE-1 DOMAIN-CONTAINING PROTEIN-RELATED"/>
    <property type="match status" value="1"/>
</dbReference>
<evidence type="ECO:0000313" key="3">
    <source>
        <dbReference type="Proteomes" id="UP000253410"/>
    </source>
</evidence>
<evidence type="ECO:0000259" key="1">
    <source>
        <dbReference type="Pfam" id="PF12697"/>
    </source>
</evidence>
<dbReference type="InterPro" id="IPR029058">
    <property type="entry name" value="AB_hydrolase_fold"/>
</dbReference>
<keyword evidence="2" id="KW-0378">Hydrolase</keyword>
<dbReference type="Gene3D" id="3.40.50.1820">
    <property type="entry name" value="alpha/beta hydrolase"/>
    <property type="match status" value="1"/>
</dbReference>
<dbReference type="OrthoDB" id="9112061at2"/>
<comment type="caution">
    <text evidence="2">The sequence shown here is derived from an EMBL/GenBank/DDBJ whole genome shotgun (WGS) entry which is preliminary data.</text>
</comment>
<proteinExistence type="predicted"/>
<keyword evidence="3" id="KW-1185">Reference proteome</keyword>
<dbReference type="SUPFAM" id="SSF53474">
    <property type="entry name" value="alpha/beta-Hydrolases"/>
    <property type="match status" value="1"/>
</dbReference>
<reference evidence="2 3" key="1">
    <citation type="submission" date="2018-05" db="EMBL/GenBank/DDBJ databases">
        <title>Chitinophaga sp. K3CV102501T nov., isolated from isolated from a monsoon evergreen broad-leaved forest soil.</title>
        <authorList>
            <person name="Lv Y."/>
        </authorList>
    </citation>
    <scope>NUCLEOTIDE SEQUENCE [LARGE SCALE GENOMIC DNA]</scope>
    <source>
        <strain evidence="2 3">GDMCC 1.1325</strain>
    </source>
</reference>
<dbReference type="GO" id="GO:0016787">
    <property type="term" value="F:hydrolase activity"/>
    <property type="evidence" value="ECO:0007669"/>
    <property type="project" value="UniProtKB-KW"/>
</dbReference>
<dbReference type="Pfam" id="PF12697">
    <property type="entry name" value="Abhydrolase_6"/>
    <property type="match status" value="1"/>
</dbReference>
<organism evidence="2 3">
    <name type="scientific">Chitinophaga flava</name>
    <dbReference type="NCBI Taxonomy" id="2259036"/>
    <lineage>
        <taxon>Bacteria</taxon>
        <taxon>Pseudomonadati</taxon>
        <taxon>Bacteroidota</taxon>
        <taxon>Chitinophagia</taxon>
        <taxon>Chitinophagales</taxon>
        <taxon>Chitinophagaceae</taxon>
        <taxon>Chitinophaga</taxon>
    </lineage>
</organism>
<evidence type="ECO:0000313" key="2">
    <source>
        <dbReference type="EMBL" id="RBL90415.1"/>
    </source>
</evidence>
<dbReference type="InterPro" id="IPR000073">
    <property type="entry name" value="AB_hydrolase_1"/>
</dbReference>
<dbReference type="PANTHER" id="PTHR37017:SF11">
    <property type="entry name" value="ESTERASE_LIPASE_THIOESTERASE DOMAIN-CONTAINING PROTEIN"/>
    <property type="match status" value="1"/>
</dbReference>
<dbReference type="AlphaFoldDB" id="A0A365XXW0"/>
<gene>
    <name evidence="2" type="ORF">DF182_28555</name>
</gene>
<dbReference type="Proteomes" id="UP000253410">
    <property type="component" value="Unassembled WGS sequence"/>
</dbReference>
<accession>A0A365XXW0</accession>
<dbReference type="InterPro" id="IPR052897">
    <property type="entry name" value="Sec-Metab_Biosynth_Hydrolase"/>
</dbReference>
<dbReference type="RefSeq" id="WP_113619164.1">
    <property type="nucleotide sequence ID" value="NZ_QFFJ01000002.1"/>
</dbReference>
<name>A0A365XXW0_9BACT</name>
<feature type="domain" description="AB hydrolase-1" evidence="1">
    <location>
        <begin position="7"/>
        <end position="220"/>
    </location>
</feature>
<dbReference type="EMBL" id="QFFJ01000002">
    <property type="protein sequence ID" value="RBL90415.1"/>
    <property type="molecule type" value="Genomic_DNA"/>
</dbReference>
<sequence>MANKVNIVLVHGAWGESMHWNKVIPLLTAQGYTVVAPQCPLTSLADDAESVRRMAGQLEGKSLLVGHSYGGAIITEAAGKTPGTAGLVYIAAFAPDESENLAALLQRGQPAPGGANIYPDQYGFLWIKRDKFGESFCQDASPDDATVMAATQKPIAGRCFEDKPSGVGWKNFPVWYQVSENDRMIPPDTQRFMADRMKAQTISLAASHASLATHPKEIASFISKAAEGI</sequence>